<organism evidence="1 2">
    <name type="scientific">Planotetraspora thailandica</name>
    <dbReference type="NCBI Taxonomy" id="487172"/>
    <lineage>
        <taxon>Bacteria</taxon>
        <taxon>Bacillati</taxon>
        <taxon>Actinomycetota</taxon>
        <taxon>Actinomycetes</taxon>
        <taxon>Streptosporangiales</taxon>
        <taxon>Streptosporangiaceae</taxon>
        <taxon>Planotetraspora</taxon>
    </lineage>
</organism>
<keyword evidence="2" id="KW-1185">Reference proteome</keyword>
<name>A0A8J3XXD8_9ACTN</name>
<dbReference type="Proteomes" id="UP000605992">
    <property type="component" value="Unassembled WGS sequence"/>
</dbReference>
<proteinExistence type="predicted"/>
<dbReference type="EMBL" id="BOOR01000007">
    <property type="protein sequence ID" value="GII52833.1"/>
    <property type="molecule type" value="Genomic_DNA"/>
</dbReference>
<reference evidence="1" key="1">
    <citation type="submission" date="2021-01" db="EMBL/GenBank/DDBJ databases">
        <title>Whole genome shotgun sequence of Planotetraspora thailandica NBRC 104271.</title>
        <authorList>
            <person name="Komaki H."/>
            <person name="Tamura T."/>
        </authorList>
    </citation>
    <scope>NUCLEOTIDE SEQUENCE</scope>
    <source>
        <strain evidence="1">NBRC 104271</strain>
    </source>
</reference>
<sequence length="360" mass="38487">MTSPLDHTVRLSRPADFIAIVPYMLGFHPERSVVAMAFEPGEDSDSGVRSLRFSVRVDLPGQSEDTPDVARGFAELLTRNGTERVMLIGYGPGWHVTPVMDAVRGALSDAEIDTIDALRVEDGRYWSYMCLDRECCSPDGTPYDSAHNQAAAAAVFAGHVARADRAALAATIAPAGGQDREQVQVATRTVCTQVRSALATDGGHGWYQAGLTQVAAALDHIEAGRELPADMVAWLGVLLTSIIVRDGAMTFIGRYDDDTHLKLWTEVTRRVEPEFAAAPAALLAFVALRIGDGPLARLAVERSLSADPRYSLAGLVACALDHGLPPEMTCGVDCAEMADEIGAQAAKHPAATRPVLPEGW</sequence>
<dbReference type="InterPro" id="IPR025447">
    <property type="entry name" value="DUF4192"/>
</dbReference>
<evidence type="ECO:0008006" key="3">
    <source>
        <dbReference type="Google" id="ProtNLM"/>
    </source>
</evidence>
<comment type="caution">
    <text evidence="1">The sequence shown here is derived from an EMBL/GenBank/DDBJ whole genome shotgun (WGS) entry which is preliminary data.</text>
</comment>
<dbReference type="RefSeq" id="WP_203943120.1">
    <property type="nucleotide sequence ID" value="NZ_BOOR01000007.1"/>
</dbReference>
<evidence type="ECO:0000313" key="2">
    <source>
        <dbReference type="Proteomes" id="UP000605992"/>
    </source>
</evidence>
<gene>
    <name evidence="1" type="ORF">Pth03_12220</name>
</gene>
<evidence type="ECO:0000313" key="1">
    <source>
        <dbReference type="EMBL" id="GII52833.1"/>
    </source>
</evidence>
<accession>A0A8J3XXD8</accession>
<dbReference type="AlphaFoldDB" id="A0A8J3XXD8"/>
<dbReference type="Pfam" id="PF13830">
    <property type="entry name" value="DUF4192"/>
    <property type="match status" value="1"/>
</dbReference>
<protein>
    <recommendedName>
        <fullName evidence="3">DUF4192 domain-containing protein</fullName>
    </recommendedName>
</protein>